<evidence type="ECO:0000313" key="2">
    <source>
        <dbReference type="EMBL" id="MCH81142.1"/>
    </source>
</evidence>
<proteinExistence type="predicted"/>
<comment type="caution">
    <text evidence="2">The sequence shown here is derived from an EMBL/GenBank/DDBJ whole genome shotgun (WGS) entry which is preliminary data.</text>
</comment>
<evidence type="ECO:0000313" key="3">
    <source>
        <dbReference type="Proteomes" id="UP000265520"/>
    </source>
</evidence>
<reference evidence="2 3" key="1">
    <citation type="journal article" date="2018" name="Front. Plant Sci.">
        <title>Red Clover (Trifolium pratense) and Zigzag Clover (T. medium) - A Picture of Genomic Similarities and Differences.</title>
        <authorList>
            <person name="Dluhosova J."/>
            <person name="Istvanek J."/>
            <person name="Nedelnik J."/>
            <person name="Repkova J."/>
        </authorList>
    </citation>
    <scope>NUCLEOTIDE SEQUENCE [LARGE SCALE GENOMIC DNA]</scope>
    <source>
        <strain evidence="3">cv. 10/8</strain>
        <tissue evidence="2">Leaf</tissue>
    </source>
</reference>
<dbReference type="InterPro" id="IPR005162">
    <property type="entry name" value="Retrotrans_gag_dom"/>
</dbReference>
<dbReference type="Pfam" id="PF03732">
    <property type="entry name" value="Retrotrans_gag"/>
    <property type="match status" value="1"/>
</dbReference>
<organism evidence="2 3">
    <name type="scientific">Trifolium medium</name>
    <dbReference type="NCBI Taxonomy" id="97028"/>
    <lineage>
        <taxon>Eukaryota</taxon>
        <taxon>Viridiplantae</taxon>
        <taxon>Streptophyta</taxon>
        <taxon>Embryophyta</taxon>
        <taxon>Tracheophyta</taxon>
        <taxon>Spermatophyta</taxon>
        <taxon>Magnoliopsida</taxon>
        <taxon>eudicotyledons</taxon>
        <taxon>Gunneridae</taxon>
        <taxon>Pentapetalae</taxon>
        <taxon>rosids</taxon>
        <taxon>fabids</taxon>
        <taxon>Fabales</taxon>
        <taxon>Fabaceae</taxon>
        <taxon>Papilionoideae</taxon>
        <taxon>50 kb inversion clade</taxon>
        <taxon>NPAAA clade</taxon>
        <taxon>Hologalegina</taxon>
        <taxon>IRL clade</taxon>
        <taxon>Trifolieae</taxon>
        <taxon>Trifolium</taxon>
    </lineage>
</organism>
<dbReference type="Proteomes" id="UP000265520">
    <property type="component" value="Unassembled WGS sequence"/>
</dbReference>
<feature type="domain" description="Retrotransposon gag" evidence="1">
    <location>
        <begin position="106"/>
        <end position="194"/>
    </location>
</feature>
<feature type="non-terminal residue" evidence="2">
    <location>
        <position position="249"/>
    </location>
</feature>
<dbReference type="EMBL" id="LXQA010001928">
    <property type="protein sequence ID" value="MCH81142.1"/>
    <property type="molecule type" value="Genomic_DNA"/>
</dbReference>
<accession>A0A392M1D3</accession>
<evidence type="ECO:0000259" key="1">
    <source>
        <dbReference type="Pfam" id="PF03732"/>
    </source>
</evidence>
<sequence length="249" mass="29268">MCNLSEVDISSPSDSLNLHQLCHGSRRCWFFTNRTKRNLDEMKLFQAEILERMERLEVDNASKFDKVRNIKLEFPRFDGTNVHEWIFRAEQFFEYYDTPDLDRLTIASVHLDKDVVPWYQMLQRSRPFTSWIEFTRALELDFGPSIYECPRATLFKLTQTGTVAEYYLQFTSLANRVYGLSNDALIDCFISGLNAEIRRDVIVHTPISIVKAVSLAKVYEEKYLSNQKLYKTNMNNYSTNKPNQNKPEN</sequence>
<name>A0A392M1D3_9FABA</name>
<keyword evidence="3" id="KW-1185">Reference proteome</keyword>
<dbReference type="AlphaFoldDB" id="A0A392M1D3"/>
<protein>
    <recommendedName>
        <fullName evidence="1">Retrotransposon gag domain-containing protein</fullName>
    </recommendedName>
</protein>
<gene>
    <name evidence="2" type="ORF">A2U01_0001923</name>
</gene>